<dbReference type="SUPFAM" id="SSF103473">
    <property type="entry name" value="MFS general substrate transporter"/>
    <property type="match status" value="1"/>
</dbReference>
<feature type="transmembrane region" description="Helical" evidence="6">
    <location>
        <begin position="63"/>
        <end position="82"/>
    </location>
</feature>
<dbReference type="PANTHER" id="PTHR43124:SF3">
    <property type="entry name" value="CHLORAMPHENICOL EFFLUX PUMP RV0191"/>
    <property type="match status" value="1"/>
</dbReference>
<feature type="domain" description="Major facilitator superfamily (MFS) profile" evidence="7">
    <location>
        <begin position="19"/>
        <end position="398"/>
    </location>
</feature>
<dbReference type="CDD" id="cd17324">
    <property type="entry name" value="MFS_NepI_like"/>
    <property type="match status" value="1"/>
</dbReference>
<dbReference type="Proteomes" id="UP001382727">
    <property type="component" value="Chromosome"/>
</dbReference>
<dbReference type="Gene3D" id="1.20.1250.20">
    <property type="entry name" value="MFS general substrate transporter like domains"/>
    <property type="match status" value="2"/>
</dbReference>
<evidence type="ECO:0000256" key="5">
    <source>
        <dbReference type="ARBA" id="ARBA00023136"/>
    </source>
</evidence>
<keyword evidence="5 6" id="KW-0472">Membrane</keyword>
<comment type="subcellular location">
    <subcellularLocation>
        <location evidence="1">Cell membrane</location>
        <topology evidence="1">Multi-pass membrane protein</topology>
    </subcellularLocation>
</comment>
<feature type="transmembrane region" description="Helical" evidence="6">
    <location>
        <begin position="21"/>
        <end position="43"/>
    </location>
</feature>
<reference evidence="8 9" key="1">
    <citation type="submission" date="2024-02" db="EMBL/GenBank/DDBJ databases">
        <title>Janibacter sp. nov., isolated from gut of marine sandworm.</title>
        <authorList>
            <person name="Kim B."/>
            <person name="Jun M.O."/>
            <person name="Shin N.-R."/>
        </authorList>
    </citation>
    <scope>NUCLEOTIDE SEQUENCE [LARGE SCALE GENOMIC DNA]</scope>
    <source>
        <strain evidence="8 9">A1S7</strain>
    </source>
</reference>
<organism evidence="8 9">
    <name type="scientific">Janibacter alittae</name>
    <dbReference type="NCBI Taxonomy" id="3115209"/>
    <lineage>
        <taxon>Bacteria</taxon>
        <taxon>Bacillati</taxon>
        <taxon>Actinomycetota</taxon>
        <taxon>Actinomycetes</taxon>
        <taxon>Micrococcales</taxon>
        <taxon>Intrasporangiaceae</taxon>
        <taxon>Janibacter</taxon>
    </lineage>
</organism>
<evidence type="ECO:0000313" key="8">
    <source>
        <dbReference type="EMBL" id="WXB76185.1"/>
    </source>
</evidence>
<dbReference type="PANTHER" id="PTHR43124">
    <property type="entry name" value="PURINE EFFLUX PUMP PBUE"/>
    <property type="match status" value="1"/>
</dbReference>
<feature type="transmembrane region" description="Helical" evidence="6">
    <location>
        <begin position="258"/>
        <end position="278"/>
    </location>
</feature>
<dbReference type="RefSeq" id="WP_338748952.1">
    <property type="nucleotide sequence ID" value="NZ_CP144913.1"/>
</dbReference>
<evidence type="ECO:0000256" key="1">
    <source>
        <dbReference type="ARBA" id="ARBA00004651"/>
    </source>
</evidence>
<protein>
    <submittedName>
        <fullName evidence="8">MFS transporter</fullName>
    </submittedName>
</protein>
<gene>
    <name evidence="8" type="ORF">V1351_14760</name>
</gene>
<name>A0ABZ2MGL6_9MICO</name>
<feature type="transmembrane region" description="Helical" evidence="6">
    <location>
        <begin position="376"/>
        <end position="394"/>
    </location>
</feature>
<proteinExistence type="predicted"/>
<keyword evidence="4 6" id="KW-1133">Transmembrane helix</keyword>
<evidence type="ECO:0000256" key="6">
    <source>
        <dbReference type="SAM" id="Phobius"/>
    </source>
</evidence>
<keyword evidence="2" id="KW-1003">Cell membrane</keyword>
<dbReference type="InterPro" id="IPR036259">
    <property type="entry name" value="MFS_trans_sf"/>
</dbReference>
<dbReference type="InterPro" id="IPR020846">
    <property type="entry name" value="MFS_dom"/>
</dbReference>
<feature type="transmembrane region" description="Helical" evidence="6">
    <location>
        <begin position="285"/>
        <end position="304"/>
    </location>
</feature>
<accession>A0ABZ2MGL6</accession>
<feature type="transmembrane region" description="Helical" evidence="6">
    <location>
        <begin position="310"/>
        <end position="328"/>
    </location>
</feature>
<feature type="transmembrane region" description="Helical" evidence="6">
    <location>
        <begin position="89"/>
        <end position="106"/>
    </location>
</feature>
<dbReference type="PROSITE" id="PS50850">
    <property type="entry name" value="MFS"/>
    <property type="match status" value="1"/>
</dbReference>
<keyword evidence="9" id="KW-1185">Reference proteome</keyword>
<evidence type="ECO:0000256" key="2">
    <source>
        <dbReference type="ARBA" id="ARBA00022475"/>
    </source>
</evidence>
<feature type="transmembrane region" description="Helical" evidence="6">
    <location>
        <begin position="349"/>
        <end position="370"/>
    </location>
</feature>
<evidence type="ECO:0000313" key="9">
    <source>
        <dbReference type="Proteomes" id="UP001382727"/>
    </source>
</evidence>
<feature type="transmembrane region" description="Helical" evidence="6">
    <location>
        <begin position="151"/>
        <end position="171"/>
    </location>
</feature>
<evidence type="ECO:0000256" key="4">
    <source>
        <dbReference type="ARBA" id="ARBA00022989"/>
    </source>
</evidence>
<evidence type="ECO:0000256" key="3">
    <source>
        <dbReference type="ARBA" id="ARBA00022692"/>
    </source>
</evidence>
<feature type="transmembrane region" description="Helical" evidence="6">
    <location>
        <begin position="118"/>
        <end position="139"/>
    </location>
</feature>
<dbReference type="EMBL" id="CP144913">
    <property type="protein sequence ID" value="WXB76185.1"/>
    <property type="molecule type" value="Genomic_DNA"/>
</dbReference>
<dbReference type="Pfam" id="PF07690">
    <property type="entry name" value="MFS_1"/>
    <property type="match status" value="1"/>
</dbReference>
<dbReference type="InterPro" id="IPR050189">
    <property type="entry name" value="MFS_Efflux_Transporters"/>
</dbReference>
<keyword evidence="3 6" id="KW-0812">Transmembrane</keyword>
<feature type="transmembrane region" description="Helical" evidence="6">
    <location>
        <begin position="177"/>
        <end position="199"/>
    </location>
</feature>
<sequence>MSGVPLPSPSPATGGRGHSTTLALVALVLGGIGIGTTEFVTMGLLPEIAAGIDTSIPRAGHTISAYALGVVVGAPTIAVLGNRLPRRELLVALMLLFALGNSASALAPGYGTLLLSRFVAGIPHGAFFGIASIVAFDIVAPGRGGWAVSRIMLGIPIANVAGVPLATWLGQQTGWRSAYWLVAAIGLLTALLVSTLVPHQPGDREARVRSELAAFLDSQVWLTLLVGAVGFGGVFAMYSYISPILRNQTGLPADAVPIYLFIYGIGGLLGTIVAGRLVDRSVLHTLVWSTVATGASLALFAWAADWAVPAGIVLLLVCISVSAFVLALQLRLMEVAGRARTLGAAGNHAALNIANALGAWLGGVVLAAGWGWRAPSLVGAGLSAAGLLILLLSLRIHRGRTTLD</sequence>
<feature type="transmembrane region" description="Helical" evidence="6">
    <location>
        <begin position="220"/>
        <end position="238"/>
    </location>
</feature>
<dbReference type="InterPro" id="IPR011701">
    <property type="entry name" value="MFS"/>
</dbReference>
<evidence type="ECO:0000259" key="7">
    <source>
        <dbReference type="PROSITE" id="PS50850"/>
    </source>
</evidence>